<dbReference type="SUPFAM" id="SSF103107">
    <property type="entry name" value="Hypothetical protein c14orf129, hspc210"/>
    <property type="match status" value="1"/>
</dbReference>
<dbReference type="AlphaFoldDB" id="A0A4Y7U237"/>
<protein>
    <recommendedName>
        <fullName evidence="1">GSKIP domain-containing protein</fullName>
    </recommendedName>
</protein>
<reference evidence="2 3" key="1">
    <citation type="journal article" date="2019" name="Nat. Ecol. Evol.">
        <title>Megaphylogeny resolves global patterns of mushroom evolution.</title>
        <authorList>
            <person name="Varga T."/>
            <person name="Krizsan K."/>
            <person name="Foldi C."/>
            <person name="Dima B."/>
            <person name="Sanchez-Garcia M."/>
            <person name="Sanchez-Ramirez S."/>
            <person name="Szollosi G.J."/>
            <person name="Szarkandi J.G."/>
            <person name="Papp V."/>
            <person name="Albert L."/>
            <person name="Andreopoulos W."/>
            <person name="Angelini C."/>
            <person name="Antonin V."/>
            <person name="Barry K.W."/>
            <person name="Bougher N.L."/>
            <person name="Buchanan P."/>
            <person name="Buyck B."/>
            <person name="Bense V."/>
            <person name="Catcheside P."/>
            <person name="Chovatia M."/>
            <person name="Cooper J."/>
            <person name="Damon W."/>
            <person name="Desjardin D."/>
            <person name="Finy P."/>
            <person name="Geml J."/>
            <person name="Haridas S."/>
            <person name="Hughes K."/>
            <person name="Justo A."/>
            <person name="Karasinski D."/>
            <person name="Kautmanova I."/>
            <person name="Kiss B."/>
            <person name="Kocsube S."/>
            <person name="Kotiranta H."/>
            <person name="LaButti K.M."/>
            <person name="Lechner B.E."/>
            <person name="Liimatainen K."/>
            <person name="Lipzen A."/>
            <person name="Lukacs Z."/>
            <person name="Mihaltcheva S."/>
            <person name="Morgado L.N."/>
            <person name="Niskanen T."/>
            <person name="Noordeloos M.E."/>
            <person name="Ohm R.A."/>
            <person name="Ortiz-Santana B."/>
            <person name="Ovrebo C."/>
            <person name="Racz N."/>
            <person name="Riley R."/>
            <person name="Savchenko A."/>
            <person name="Shiryaev A."/>
            <person name="Soop K."/>
            <person name="Spirin V."/>
            <person name="Szebenyi C."/>
            <person name="Tomsovsky M."/>
            <person name="Tulloss R.E."/>
            <person name="Uehling J."/>
            <person name="Grigoriev I.V."/>
            <person name="Vagvolgyi C."/>
            <person name="Papp T."/>
            <person name="Martin F.M."/>
            <person name="Miettinen O."/>
            <person name="Hibbett D.S."/>
            <person name="Nagy L.G."/>
        </authorList>
    </citation>
    <scope>NUCLEOTIDE SEQUENCE [LARGE SCALE GENOMIC DNA]</scope>
    <source>
        <strain evidence="2 3">FP101781</strain>
    </source>
</reference>
<comment type="caution">
    <text evidence="2">The sequence shown here is derived from an EMBL/GenBank/DDBJ whole genome shotgun (WGS) entry which is preliminary data.</text>
</comment>
<dbReference type="InterPro" id="IPR023231">
    <property type="entry name" value="GSKIP_dom_sf"/>
</dbReference>
<sequence>MKFMARIFNQLVSRQGEDPTPQKTMYLTNSPATFFRDELDRALREQSFGIQSYKLGGSTPRQSSASVLTLEGLTLTIILTTQGYSVDVKRSDAFQYLKQCSAPAHSQVYETIETLLPISQPTLHATGSRTVV</sequence>
<evidence type="ECO:0000313" key="3">
    <source>
        <dbReference type="Proteomes" id="UP000298030"/>
    </source>
</evidence>
<accession>A0A4Y7U237</accession>
<dbReference type="Pfam" id="PF05303">
    <property type="entry name" value="GSKIP_dom"/>
    <property type="match status" value="1"/>
</dbReference>
<dbReference type="OrthoDB" id="5804279at2759"/>
<evidence type="ECO:0000313" key="2">
    <source>
        <dbReference type="EMBL" id="TEB39852.1"/>
    </source>
</evidence>
<organism evidence="2 3">
    <name type="scientific">Coprinellus micaceus</name>
    <name type="common">Glistening ink-cap mushroom</name>
    <name type="synonym">Coprinus micaceus</name>
    <dbReference type="NCBI Taxonomy" id="71717"/>
    <lineage>
        <taxon>Eukaryota</taxon>
        <taxon>Fungi</taxon>
        <taxon>Dikarya</taxon>
        <taxon>Basidiomycota</taxon>
        <taxon>Agaricomycotina</taxon>
        <taxon>Agaricomycetes</taxon>
        <taxon>Agaricomycetidae</taxon>
        <taxon>Agaricales</taxon>
        <taxon>Agaricineae</taxon>
        <taxon>Psathyrellaceae</taxon>
        <taxon>Coprinellus</taxon>
    </lineage>
</organism>
<feature type="domain" description="GSKIP" evidence="1">
    <location>
        <begin position="35"/>
        <end position="117"/>
    </location>
</feature>
<dbReference type="InterPro" id="IPR007967">
    <property type="entry name" value="GSKIP_dom"/>
</dbReference>
<dbReference type="Gene3D" id="3.30.2280.10">
    <property type="entry name" value="Hypothetical protein (hspc210)"/>
    <property type="match status" value="1"/>
</dbReference>
<name>A0A4Y7U237_COPMI</name>
<proteinExistence type="predicted"/>
<dbReference type="Proteomes" id="UP000298030">
    <property type="component" value="Unassembled WGS sequence"/>
</dbReference>
<gene>
    <name evidence="2" type="ORF">FA13DRAFT_1784505</name>
</gene>
<dbReference type="EMBL" id="QPFP01000001">
    <property type="protein sequence ID" value="TEB39852.1"/>
    <property type="molecule type" value="Genomic_DNA"/>
</dbReference>
<keyword evidence="3" id="KW-1185">Reference proteome</keyword>
<evidence type="ECO:0000259" key="1">
    <source>
        <dbReference type="Pfam" id="PF05303"/>
    </source>
</evidence>